<dbReference type="CDD" id="cd03468">
    <property type="entry name" value="PolY_like"/>
    <property type="match status" value="1"/>
</dbReference>
<name>A0A975U1B4_9PROT</name>
<reference evidence="3" key="1">
    <citation type="submission" date="2021-06" db="EMBL/GenBank/DDBJ databases">
        <title>Elioraea tepida, sp. nov., a moderately thermophilic aerobic anoxygenic phototrophic bacterium isolated from an alkaline siliceous hot spring mat community in Yellowstone National Park, WY, USA.</title>
        <authorList>
            <person name="Saini M.K."/>
            <person name="Yoshida S."/>
            <person name="Sebastian A."/>
            <person name="Hirose S."/>
            <person name="Hara E."/>
            <person name="Tamaki H."/>
            <person name="Soulier N.T."/>
            <person name="Albert I."/>
            <person name="Hanada S."/>
            <person name="Bryant D.A."/>
            <person name="Tank M."/>
        </authorList>
    </citation>
    <scope>NUCLEOTIDE SEQUENCE</scope>
    <source>
        <strain evidence="3">MS-P2</strain>
    </source>
</reference>
<gene>
    <name evidence="3" type="ORF">KO353_15025</name>
</gene>
<proteinExistence type="predicted"/>
<dbReference type="KEGG" id="elio:KO353_15025"/>
<dbReference type="Proteomes" id="UP000694001">
    <property type="component" value="Chromosome"/>
</dbReference>
<sequence>MAEGRRHLALWFPRLATDRLIRRDPALARASLILWAQEGPRRLVTAAAAGVPVVPGTPLADALAATPGLLCLPADPAADSALLASLAAWCLCVTPLAAPSPPDGIALDITGCAHLKGGEAGLLTWLTARLRTAGFAVRGAIATTALGAAALARGGEDGTIVTTAAEQAAVLQTLPVAALRPGAETLAAAARLGLRTVGDLARQPRGPLARRLGPALLGLLDQALGRADAPITPLRPTPPARAVLDCPEPILTAEAIGAGLSALMAELCGDLAKAGLGARRLTLSCHRTDATVQRIGVGTSTPSRDPAHLARLLAARIERIDPGFGIEQLVLAAEVVEPLGARQGGFAGSAAEAASRREELGRLLDRLRERLGPRAVRRLDPFPSHWPEQAVCVADPASTPRPAPQGWAAKPRPVRLARRPRPVAAVSLLPEGPPIRLGARRVVAAEGPERLLPAWWKPGKQPGARDYWRVETEDGRRLWVFAERGEGAPAWFLHGWFA</sequence>
<dbReference type="PANTHER" id="PTHR35369:SF2">
    <property type="entry name" value="BLR3025 PROTEIN"/>
    <property type="match status" value="1"/>
</dbReference>
<keyword evidence="1" id="KW-0227">DNA damage</keyword>
<dbReference type="GO" id="GO:0003684">
    <property type="term" value="F:damaged DNA binding"/>
    <property type="evidence" value="ECO:0007669"/>
    <property type="project" value="InterPro"/>
</dbReference>
<dbReference type="InterPro" id="IPR050356">
    <property type="entry name" value="SulA_CellDiv_inhibitor"/>
</dbReference>
<evidence type="ECO:0000313" key="4">
    <source>
        <dbReference type="Proteomes" id="UP000694001"/>
    </source>
</evidence>
<evidence type="ECO:0000259" key="2">
    <source>
        <dbReference type="Pfam" id="PF11799"/>
    </source>
</evidence>
<dbReference type="GO" id="GO:0006281">
    <property type="term" value="P:DNA repair"/>
    <property type="evidence" value="ECO:0007669"/>
    <property type="project" value="InterPro"/>
</dbReference>
<dbReference type="Pfam" id="PF11799">
    <property type="entry name" value="IMS_C"/>
    <property type="match status" value="1"/>
</dbReference>
<keyword evidence="4" id="KW-1185">Reference proteome</keyword>
<evidence type="ECO:0000256" key="1">
    <source>
        <dbReference type="ARBA" id="ARBA00022763"/>
    </source>
</evidence>
<evidence type="ECO:0000313" key="3">
    <source>
        <dbReference type="EMBL" id="QXM24530.1"/>
    </source>
</evidence>
<dbReference type="AlphaFoldDB" id="A0A975U1B4"/>
<accession>A0A975U1B4</accession>
<dbReference type="PANTHER" id="PTHR35369">
    <property type="entry name" value="BLR3025 PROTEIN-RELATED"/>
    <property type="match status" value="1"/>
</dbReference>
<organism evidence="3 4">
    <name type="scientific">Elioraea tepida</name>
    <dbReference type="NCBI Taxonomy" id="2843330"/>
    <lineage>
        <taxon>Bacteria</taxon>
        <taxon>Pseudomonadati</taxon>
        <taxon>Pseudomonadota</taxon>
        <taxon>Alphaproteobacteria</taxon>
        <taxon>Acetobacterales</taxon>
        <taxon>Elioraeaceae</taxon>
        <taxon>Elioraea</taxon>
    </lineage>
</organism>
<dbReference type="InterPro" id="IPR017961">
    <property type="entry name" value="DNA_pol_Y-fam_little_finger"/>
</dbReference>
<protein>
    <submittedName>
        <fullName evidence="3">DNA polymerase Y family protein</fullName>
    </submittedName>
</protein>
<feature type="domain" description="DNA polymerase Y-family little finger" evidence="2">
    <location>
        <begin position="247"/>
        <end position="343"/>
    </location>
</feature>
<dbReference type="RefSeq" id="WP_218285587.1">
    <property type="nucleotide sequence ID" value="NZ_CP076448.1"/>
</dbReference>
<dbReference type="EMBL" id="CP076448">
    <property type="protein sequence ID" value="QXM24530.1"/>
    <property type="molecule type" value="Genomic_DNA"/>
</dbReference>